<dbReference type="InterPro" id="IPR036010">
    <property type="entry name" value="2Fe-2S_ferredoxin-like_sf"/>
</dbReference>
<evidence type="ECO:0000313" key="11">
    <source>
        <dbReference type="EMBL" id="CAE2326251.1"/>
    </source>
</evidence>
<dbReference type="PROSITE" id="PS51085">
    <property type="entry name" value="2FE2S_FER_2"/>
    <property type="match status" value="1"/>
</dbReference>
<feature type="domain" description="2Fe-2S ferredoxin-type" evidence="10">
    <location>
        <begin position="28"/>
        <end position="129"/>
    </location>
</feature>
<keyword evidence="7" id="KW-0408">Iron</keyword>
<dbReference type="PANTHER" id="PTHR23426:SF72">
    <property type="entry name" value="2FE-2S FERREDOXIN-TYPE DOMAIN-CONTAINING PROTEIN"/>
    <property type="match status" value="1"/>
</dbReference>
<dbReference type="GO" id="GO:0051537">
    <property type="term" value="F:2 iron, 2 sulfur cluster binding"/>
    <property type="evidence" value="ECO:0007669"/>
    <property type="project" value="UniProtKB-KW"/>
</dbReference>
<keyword evidence="4" id="KW-0001">2Fe-2S</keyword>
<keyword evidence="3" id="KW-0813">Transport</keyword>
<gene>
    <name evidence="11" type="ORF">NAES01612_LOCUS20182</name>
</gene>
<dbReference type="SUPFAM" id="SSF54292">
    <property type="entry name" value="2Fe-2S ferredoxin-like"/>
    <property type="match status" value="1"/>
</dbReference>
<dbReference type="GO" id="GO:0009055">
    <property type="term" value="F:electron transfer activity"/>
    <property type="evidence" value="ECO:0007669"/>
    <property type="project" value="TreeGrafter"/>
</dbReference>
<dbReference type="InterPro" id="IPR012675">
    <property type="entry name" value="Beta-grasp_dom_sf"/>
</dbReference>
<organism evidence="11">
    <name type="scientific">Paramoeba aestuarina</name>
    <dbReference type="NCBI Taxonomy" id="180227"/>
    <lineage>
        <taxon>Eukaryota</taxon>
        <taxon>Amoebozoa</taxon>
        <taxon>Discosea</taxon>
        <taxon>Flabellinia</taxon>
        <taxon>Dactylopodida</taxon>
        <taxon>Paramoebidae</taxon>
        <taxon>Paramoeba</taxon>
    </lineage>
</organism>
<proteinExistence type="inferred from homology"/>
<keyword evidence="5" id="KW-0479">Metal-binding</keyword>
<evidence type="ECO:0000256" key="8">
    <source>
        <dbReference type="ARBA" id="ARBA00023014"/>
    </source>
</evidence>
<dbReference type="Gene3D" id="3.10.20.30">
    <property type="match status" value="1"/>
</dbReference>
<keyword evidence="6" id="KW-0249">Electron transport</keyword>
<comment type="similarity">
    <text evidence="1">Belongs to the adrenodoxin/putidaredoxin family.</text>
</comment>
<reference evidence="11" key="1">
    <citation type="submission" date="2021-01" db="EMBL/GenBank/DDBJ databases">
        <authorList>
            <person name="Corre E."/>
            <person name="Pelletier E."/>
            <person name="Niang G."/>
            <person name="Scheremetjew M."/>
            <person name="Finn R."/>
            <person name="Kale V."/>
            <person name="Holt S."/>
            <person name="Cochrane G."/>
            <person name="Meng A."/>
            <person name="Brown T."/>
            <person name="Cohen L."/>
        </authorList>
    </citation>
    <scope>NUCLEOTIDE SEQUENCE</scope>
    <source>
        <strain evidence="11">SoJaBio B1-5/56/2</strain>
    </source>
</reference>
<protein>
    <recommendedName>
        <fullName evidence="2">2Fe-2S ferredoxin</fullName>
    </recommendedName>
</protein>
<dbReference type="CDD" id="cd00207">
    <property type="entry name" value="fer2"/>
    <property type="match status" value="1"/>
</dbReference>
<dbReference type="GO" id="GO:0140647">
    <property type="term" value="P:P450-containing electron transport chain"/>
    <property type="evidence" value="ECO:0007669"/>
    <property type="project" value="InterPro"/>
</dbReference>
<name>A0A7S4P7T3_9EUKA</name>
<dbReference type="InterPro" id="IPR001041">
    <property type="entry name" value="2Fe-2S_ferredoxin-type"/>
</dbReference>
<dbReference type="InterPro" id="IPR018298">
    <property type="entry name" value="Adrenodoxin_Fe-S_BS"/>
</dbReference>
<dbReference type="PRINTS" id="PR00355">
    <property type="entry name" value="ADRENODOXIN"/>
</dbReference>
<keyword evidence="8" id="KW-0411">Iron-sulfur</keyword>
<dbReference type="Pfam" id="PF00111">
    <property type="entry name" value="Fer2"/>
    <property type="match status" value="1"/>
</dbReference>
<dbReference type="PANTHER" id="PTHR23426">
    <property type="entry name" value="FERREDOXIN/ADRENODOXIN"/>
    <property type="match status" value="1"/>
</dbReference>
<evidence type="ECO:0000256" key="7">
    <source>
        <dbReference type="ARBA" id="ARBA00023004"/>
    </source>
</evidence>
<sequence length="142" mass="15804">MALWRATRVFTPARASLFSRSYCSDTVNLIYVNPDGSEVPVKAKKGENLLKIAHQNEIDLEGACECSLACSTCHIILPEEIYDQLEEPTDEEYDMLDLAFGLTETSRLGCQVEAQDVLEGVRIQLPTATRNMAVDGFKPKPH</sequence>
<dbReference type="GO" id="GO:0046872">
    <property type="term" value="F:metal ion binding"/>
    <property type="evidence" value="ECO:0007669"/>
    <property type="project" value="UniProtKB-KW"/>
</dbReference>
<comment type="cofactor">
    <cofactor evidence="9">
        <name>[2Fe-2S] cluster</name>
        <dbReference type="ChEBI" id="CHEBI:190135"/>
    </cofactor>
</comment>
<dbReference type="PROSITE" id="PS00814">
    <property type="entry name" value="ADX"/>
    <property type="match status" value="1"/>
</dbReference>
<dbReference type="AlphaFoldDB" id="A0A7S4P7T3"/>
<dbReference type="GO" id="GO:0005739">
    <property type="term" value="C:mitochondrion"/>
    <property type="evidence" value="ECO:0007669"/>
    <property type="project" value="TreeGrafter"/>
</dbReference>
<evidence type="ECO:0000256" key="5">
    <source>
        <dbReference type="ARBA" id="ARBA00022723"/>
    </source>
</evidence>
<evidence type="ECO:0000256" key="4">
    <source>
        <dbReference type="ARBA" id="ARBA00022714"/>
    </source>
</evidence>
<evidence type="ECO:0000256" key="9">
    <source>
        <dbReference type="ARBA" id="ARBA00034078"/>
    </source>
</evidence>
<evidence type="ECO:0000256" key="3">
    <source>
        <dbReference type="ARBA" id="ARBA00022448"/>
    </source>
</evidence>
<accession>A0A7S4P7T3</accession>
<evidence type="ECO:0000256" key="6">
    <source>
        <dbReference type="ARBA" id="ARBA00022982"/>
    </source>
</evidence>
<evidence type="ECO:0000259" key="10">
    <source>
        <dbReference type="PROSITE" id="PS51085"/>
    </source>
</evidence>
<dbReference type="EMBL" id="HBKR01030750">
    <property type="protein sequence ID" value="CAE2326251.1"/>
    <property type="molecule type" value="Transcribed_RNA"/>
</dbReference>
<evidence type="ECO:0000256" key="1">
    <source>
        <dbReference type="ARBA" id="ARBA00010914"/>
    </source>
</evidence>
<evidence type="ECO:0000256" key="2">
    <source>
        <dbReference type="ARBA" id="ARBA00019395"/>
    </source>
</evidence>
<dbReference type="InterPro" id="IPR001055">
    <property type="entry name" value="Adrenodoxin-like"/>
</dbReference>